<dbReference type="Proteomes" id="UP000008068">
    <property type="component" value="Unassembled WGS sequence"/>
</dbReference>
<dbReference type="HOGENOM" id="CLU_1733076_0_0_1"/>
<name>G0MMQ2_CAEBE</name>
<evidence type="ECO:0000313" key="3">
    <source>
        <dbReference type="Proteomes" id="UP000008068"/>
    </source>
</evidence>
<sequence>MPQEHPLLVTCGTNPPIEVPPHVYRLLQQLPDAVAAAADSSNAPLVPLNFSGRNAQDEFLTLITDIICRHRQSIEDFFAVRENLEKSEVLRSKLKGSISDFLENKMPKLEKENEELRKENATLHSELDAARKVTNIQHQLSPPVVNQEEKK</sequence>
<protein>
    <submittedName>
        <fullName evidence="2">Uncharacterized protein</fullName>
    </submittedName>
</protein>
<feature type="region of interest" description="Disordered" evidence="1">
    <location>
        <begin position="127"/>
        <end position="151"/>
    </location>
</feature>
<organism evidence="3">
    <name type="scientific">Caenorhabditis brenneri</name>
    <name type="common">Nematode worm</name>
    <dbReference type="NCBI Taxonomy" id="135651"/>
    <lineage>
        <taxon>Eukaryota</taxon>
        <taxon>Metazoa</taxon>
        <taxon>Ecdysozoa</taxon>
        <taxon>Nematoda</taxon>
        <taxon>Chromadorea</taxon>
        <taxon>Rhabditida</taxon>
        <taxon>Rhabditina</taxon>
        <taxon>Rhabditomorpha</taxon>
        <taxon>Rhabditoidea</taxon>
        <taxon>Rhabditidae</taxon>
        <taxon>Peloderinae</taxon>
        <taxon>Caenorhabditis</taxon>
    </lineage>
</organism>
<reference evidence="3" key="1">
    <citation type="submission" date="2011-07" db="EMBL/GenBank/DDBJ databases">
        <authorList>
            <consortium name="Caenorhabditis brenneri Sequencing and Analysis Consortium"/>
            <person name="Wilson R.K."/>
        </authorList>
    </citation>
    <scope>NUCLEOTIDE SEQUENCE [LARGE SCALE GENOMIC DNA]</scope>
    <source>
        <strain evidence="3">PB2801</strain>
    </source>
</reference>
<dbReference type="InParanoid" id="G0MMQ2"/>
<proteinExistence type="predicted"/>
<dbReference type="EMBL" id="GL379802">
    <property type="protein sequence ID" value="EGT37375.1"/>
    <property type="molecule type" value="Genomic_DNA"/>
</dbReference>
<keyword evidence="3" id="KW-1185">Reference proteome</keyword>
<evidence type="ECO:0000313" key="2">
    <source>
        <dbReference type="EMBL" id="EGT37375.1"/>
    </source>
</evidence>
<evidence type="ECO:0000256" key="1">
    <source>
        <dbReference type="SAM" id="MobiDB-lite"/>
    </source>
</evidence>
<gene>
    <name evidence="2" type="ORF">CAEBREN_24177</name>
</gene>
<dbReference type="AlphaFoldDB" id="G0MMQ2"/>
<accession>G0MMQ2</accession>